<reference evidence="4" key="1">
    <citation type="submission" date="2022-01" db="EMBL/GenBank/DDBJ databases">
        <title>Novel species in genus Dyadobacter.</title>
        <authorList>
            <person name="Ma C."/>
        </authorList>
    </citation>
    <scope>NUCLEOTIDE SEQUENCE</scope>
    <source>
        <strain evidence="5">CY22</strain>
        <strain evidence="4">CY357</strain>
    </source>
</reference>
<evidence type="ECO:0000259" key="2">
    <source>
        <dbReference type="Pfam" id="PF05598"/>
    </source>
</evidence>
<dbReference type="EMBL" id="JAKFFV010000022">
    <property type="protein sequence ID" value="MCF2501575.1"/>
    <property type="molecule type" value="Genomic_DNA"/>
</dbReference>
<evidence type="ECO:0000313" key="6">
    <source>
        <dbReference type="Proteomes" id="UP001055420"/>
    </source>
</evidence>
<evidence type="ECO:0000313" key="5">
    <source>
        <dbReference type="EMBL" id="USJ30588.1"/>
    </source>
</evidence>
<evidence type="ECO:0000259" key="3">
    <source>
        <dbReference type="Pfam" id="PF13751"/>
    </source>
</evidence>
<feature type="region of interest" description="Disordered" evidence="1">
    <location>
        <begin position="395"/>
        <end position="414"/>
    </location>
</feature>
<proteinExistence type="predicted"/>
<feature type="domain" description="Transposase InsH N-terminal" evidence="2">
    <location>
        <begin position="4"/>
        <end position="99"/>
    </location>
</feature>
<protein>
    <submittedName>
        <fullName evidence="4">IS1182 family transposase</fullName>
    </submittedName>
</protein>
<dbReference type="AlphaFoldDB" id="A0A9X1QHM0"/>
<dbReference type="Proteomes" id="UP001055420">
    <property type="component" value="Chromosome"/>
</dbReference>
<dbReference type="EMBL" id="CP098805">
    <property type="protein sequence ID" value="USJ30588.1"/>
    <property type="molecule type" value="Genomic_DNA"/>
</dbReference>
<dbReference type="RefSeq" id="WP_235166404.1">
    <property type="nucleotide sequence ID" value="NZ_CP098805.1"/>
</dbReference>
<dbReference type="Proteomes" id="UP001139411">
    <property type="component" value="Unassembled WGS sequence"/>
</dbReference>
<dbReference type="PANTHER" id="PTHR33408">
    <property type="entry name" value="TRANSPOSASE"/>
    <property type="match status" value="1"/>
</dbReference>
<feature type="compositionally biased region" description="Basic and acidic residues" evidence="1">
    <location>
        <begin position="395"/>
        <end position="404"/>
    </location>
</feature>
<evidence type="ECO:0000256" key="1">
    <source>
        <dbReference type="SAM" id="MobiDB-lite"/>
    </source>
</evidence>
<keyword evidence="6" id="KW-1185">Reference proteome</keyword>
<dbReference type="NCBIfam" id="NF033551">
    <property type="entry name" value="transpos_IS1182"/>
    <property type="match status" value="1"/>
</dbReference>
<organism evidence="4 7">
    <name type="scientific">Dyadobacter chenhuakuii</name>
    <dbReference type="NCBI Taxonomy" id="2909339"/>
    <lineage>
        <taxon>Bacteria</taxon>
        <taxon>Pseudomonadati</taxon>
        <taxon>Bacteroidota</taxon>
        <taxon>Cytophagia</taxon>
        <taxon>Cytophagales</taxon>
        <taxon>Spirosomataceae</taxon>
        <taxon>Dyadobacter</taxon>
    </lineage>
</organism>
<evidence type="ECO:0000313" key="4">
    <source>
        <dbReference type="EMBL" id="MCF2501575.1"/>
    </source>
</evidence>
<gene>
    <name evidence="4" type="ORF">L0661_24875</name>
    <name evidence="5" type="ORF">NFI80_22350</name>
</gene>
<name>A0A9X1QHM0_9BACT</name>
<accession>A0A9X1QHM0</accession>
<dbReference type="InterPro" id="IPR025668">
    <property type="entry name" value="Tnp_DDE_dom"/>
</dbReference>
<dbReference type="Pfam" id="PF05598">
    <property type="entry name" value="DUF772"/>
    <property type="match status" value="1"/>
</dbReference>
<feature type="compositionally biased region" description="Basic residues" evidence="1">
    <location>
        <begin position="405"/>
        <end position="414"/>
    </location>
</feature>
<dbReference type="InterPro" id="IPR047629">
    <property type="entry name" value="IS1182_transpos"/>
</dbReference>
<dbReference type="InterPro" id="IPR008490">
    <property type="entry name" value="Transposase_InsH_N"/>
</dbReference>
<sequence length="436" mass="50277">MNFQLSERIPKDNFYRRLKETLDLQFLYNDTRELYGKTGNPSIDPVVFFKLMLTGYLENITSDRRLMEHCSMRMDILYFLGYDIDEQLPWHSTISRTRQLYPAAVFESLFNKVFTLCVDKGMVSGHTQAMDSAPIKANASMESLELKKPFQSIERHFEVVDSENNQQTQVKISSSVGLITAPQHHLNRVKYNHDKLRKNPVGAAGAAHEKAQLYSNKTHYSPNDPDARISVKPGKARKLNYHCSMSVDTAEGVISHIQADFADGRDSQYLPDMTVKVQSRLRENELHMTDLLADAGYSNGPNYEFLELKNITGWIPPFGMYKAEREGFAYDKEKDEFTCTMGKTISFKRFDRNADGRLQKSYRASRKDCIPCVLKESCTPNLPCKRIQTTAYDEPYRRAHDRQQSKRGHRMKKLRQSTVEPVFGSLVYHYGLKKLM</sequence>
<dbReference type="Pfam" id="PF13751">
    <property type="entry name" value="DDE_Tnp_1_6"/>
    <property type="match status" value="1"/>
</dbReference>
<feature type="domain" description="Transposase DDE" evidence="3">
    <location>
        <begin position="338"/>
        <end position="435"/>
    </location>
</feature>
<evidence type="ECO:0000313" key="7">
    <source>
        <dbReference type="Proteomes" id="UP001139411"/>
    </source>
</evidence>